<dbReference type="GO" id="GO:0019878">
    <property type="term" value="P:lysine biosynthetic process via aminoadipic acid"/>
    <property type="evidence" value="ECO:0007669"/>
    <property type="project" value="TreeGrafter"/>
</dbReference>
<comment type="similarity">
    <text evidence="1">Belongs to the P-Pant transferase superfamily. Gsp/Sfp/HetI/AcpT family.</text>
</comment>
<dbReference type="GeneID" id="78378835"/>
<keyword evidence="5" id="KW-1185">Reference proteome</keyword>
<accession>A0A085GMV7</accession>
<dbReference type="PANTHER" id="PTHR12215">
    <property type="entry name" value="PHOSPHOPANTETHEINE TRANSFERASE"/>
    <property type="match status" value="1"/>
</dbReference>
<dbReference type="GO" id="GO:0000287">
    <property type="term" value="F:magnesium ion binding"/>
    <property type="evidence" value="ECO:0007669"/>
    <property type="project" value="InterPro"/>
</dbReference>
<dbReference type="EC" id="2.7.8.7" evidence="4"/>
<comment type="caution">
    <text evidence="4">The sequence shown here is derived from an EMBL/GenBank/DDBJ whole genome shotgun (WGS) entry which is preliminary data.</text>
</comment>
<dbReference type="AlphaFoldDB" id="A0A085GMV7"/>
<gene>
    <name evidence="4" type="ORF">GEAM_0491</name>
</gene>
<sequence>MSRCLIATGSVSSRFAPDLLPQSVWQQAAAMGERRRESFLGGRALLARLMRDHFGCAQLPDIQPSATGKPAFYDPTLPHFSLSHSHQQLLVAVCPSGEVGCDIERLRPRASMPELAREVFSNLENQWLLEQGEQLAEAFWQLWTLREACLKQQGGSVWQMASVTIDPLRHQFSAPVVVGQLVSWMTAEAAIALALPTTVKQVDAFTADQSGQLAPSSPAWLPFSRAD</sequence>
<evidence type="ECO:0000313" key="5">
    <source>
        <dbReference type="Proteomes" id="UP000028640"/>
    </source>
</evidence>
<dbReference type="EMBL" id="JMPJ01000021">
    <property type="protein sequence ID" value="KFC85052.1"/>
    <property type="molecule type" value="Genomic_DNA"/>
</dbReference>
<dbReference type="GO" id="GO:0005829">
    <property type="term" value="C:cytosol"/>
    <property type="evidence" value="ECO:0007669"/>
    <property type="project" value="TreeGrafter"/>
</dbReference>
<dbReference type="eggNOG" id="COG2091">
    <property type="taxonomic scope" value="Bacteria"/>
</dbReference>
<dbReference type="EC" id="2.7.8.-" evidence="4"/>
<dbReference type="SUPFAM" id="SSF56214">
    <property type="entry name" value="4'-phosphopantetheinyl transferase"/>
    <property type="match status" value="2"/>
</dbReference>
<feature type="domain" description="4'-phosphopantetheinyl transferase" evidence="3">
    <location>
        <begin position="99"/>
        <end position="158"/>
    </location>
</feature>
<evidence type="ECO:0000259" key="3">
    <source>
        <dbReference type="Pfam" id="PF01648"/>
    </source>
</evidence>
<dbReference type="STRING" id="910964.GEAM_0491"/>
<dbReference type="OrthoDB" id="9808281at2"/>
<keyword evidence="2 4" id="KW-0808">Transferase</keyword>
<dbReference type="Proteomes" id="UP000028640">
    <property type="component" value="Unassembled WGS sequence"/>
</dbReference>
<dbReference type="GO" id="GO:0008897">
    <property type="term" value="F:holo-[acyl-carrier-protein] synthase activity"/>
    <property type="evidence" value="ECO:0007669"/>
    <property type="project" value="UniProtKB-EC"/>
</dbReference>
<proteinExistence type="inferred from homology"/>
<protein>
    <submittedName>
        <fullName evidence="4">4'-phosphopantetheinyl transferase</fullName>
        <ecNumber evidence="4">2.7.8.-</ecNumber>
        <ecNumber evidence="4">2.7.8.7</ecNumber>
    </submittedName>
</protein>
<dbReference type="RefSeq" id="WP_034787807.1">
    <property type="nucleotide sequence ID" value="NZ_JMPJ01000021.1"/>
</dbReference>
<dbReference type="PANTHER" id="PTHR12215:SF10">
    <property type="entry name" value="L-AMINOADIPATE-SEMIALDEHYDE DEHYDROGENASE-PHOSPHOPANTETHEINYL TRANSFERASE"/>
    <property type="match status" value="1"/>
</dbReference>
<dbReference type="InterPro" id="IPR008278">
    <property type="entry name" value="4-PPantetheinyl_Trfase_dom"/>
</dbReference>
<evidence type="ECO:0000313" key="4">
    <source>
        <dbReference type="EMBL" id="KFC85052.1"/>
    </source>
</evidence>
<dbReference type="Gene3D" id="3.90.470.20">
    <property type="entry name" value="4'-phosphopantetheinyl transferase domain"/>
    <property type="match status" value="1"/>
</dbReference>
<organism evidence="4 5">
    <name type="scientific">Ewingella americana (strain ATCC 33852 / DSM 4580 / CCUG 14506 / JCM 5911 / LMG 7869 / NCTC 12157 / CDC 1468-78)</name>
    <dbReference type="NCBI Taxonomy" id="910964"/>
    <lineage>
        <taxon>Bacteria</taxon>
        <taxon>Pseudomonadati</taxon>
        <taxon>Pseudomonadota</taxon>
        <taxon>Gammaproteobacteria</taxon>
        <taxon>Enterobacterales</taxon>
        <taxon>Yersiniaceae</taxon>
        <taxon>Ewingella</taxon>
    </lineage>
</organism>
<dbReference type="InterPro" id="IPR037143">
    <property type="entry name" value="4-PPantetheinyl_Trfase_dom_sf"/>
</dbReference>
<evidence type="ECO:0000256" key="1">
    <source>
        <dbReference type="ARBA" id="ARBA00010990"/>
    </source>
</evidence>
<dbReference type="InterPro" id="IPR050559">
    <property type="entry name" value="P-Pant_transferase_sf"/>
</dbReference>
<evidence type="ECO:0000256" key="2">
    <source>
        <dbReference type="ARBA" id="ARBA00022679"/>
    </source>
</evidence>
<name>A0A085GMV7_EWIA3</name>
<dbReference type="Pfam" id="PF01648">
    <property type="entry name" value="ACPS"/>
    <property type="match status" value="1"/>
</dbReference>
<reference evidence="4 5" key="1">
    <citation type="submission" date="2014-05" db="EMBL/GenBank/DDBJ databases">
        <title>ATOL: Assembling a taxonomically balanced genome-scale reconstruction of the evolutionary history of the Enterobacteriaceae.</title>
        <authorList>
            <person name="Plunkett G.III."/>
            <person name="Neeno-Eckwall E.C."/>
            <person name="Glasner J.D."/>
            <person name="Perna N.T."/>
        </authorList>
    </citation>
    <scope>NUCLEOTIDE SEQUENCE [LARGE SCALE GENOMIC DNA]</scope>
    <source>
        <strain evidence="4 5">ATCC 33852</strain>
    </source>
</reference>